<comment type="catalytic activity">
    <reaction evidence="1">
        <text>ATP + protein L-histidine = ADP + protein N-phospho-L-histidine.</text>
        <dbReference type="EC" id="2.7.13.3"/>
    </reaction>
</comment>
<evidence type="ECO:0000256" key="11">
    <source>
        <dbReference type="ARBA" id="ARBA00023012"/>
    </source>
</evidence>
<evidence type="ECO:0000256" key="10">
    <source>
        <dbReference type="ARBA" id="ARBA00022989"/>
    </source>
</evidence>
<gene>
    <name evidence="15" type="ORF">FMM80_18625</name>
</gene>
<evidence type="ECO:0000256" key="12">
    <source>
        <dbReference type="ARBA" id="ARBA00023136"/>
    </source>
</evidence>
<dbReference type="InterPro" id="IPR036890">
    <property type="entry name" value="HATPase_C_sf"/>
</dbReference>
<feature type="domain" description="Histidine kinase" evidence="14">
    <location>
        <begin position="98"/>
        <end position="311"/>
    </location>
</feature>
<keyword evidence="10 13" id="KW-1133">Transmembrane helix</keyword>
<dbReference type="PRINTS" id="PR00344">
    <property type="entry name" value="BCTRLSENSOR"/>
</dbReference>
<dbReference type="SUPFAM" id="SSF55874">
    <property type="entry name" value="ATPase domain of HSP90 chaperone/DNA topoisomerase II/histidine kinase"/>
    <property type="match status" value="1"/>
</dbReference>
<dbReference type="SMART" id="SM00387">
    <property type="entry name" value="HATPase_c"/>
    <property type="match status" value="1"/>
</dbReference>
<evidence type="ECO:0000256" key="5">
    <source>
        <dbReference type="ARBA" id="ARBA00022679"/>
    </source>
</evidence>
<evidence type="ECO:0000313" key="16">
    <source>
        <dbReference type="Proteomes" id="UP000474104"/>
    </source>
</evidence>
<keyword evidence="6 13" id="KW-0812">Transmembrane</keyword>
<keyword evidence="12 13" id="KW-0472">Membrane</keyword>
<evidence type="ECO:0000259" key="14">
    <source>
        <dbReference type="PROSITE" id="PS50109"/>
    </source>
</evidence>
<dbReference type="Pfam" id="PF02518">
    <property type="entry name" value="HATPase_c"/>
    <property type="match status" value="1"/>
</dbReference>
<dbReference type="OrthoDB" id="9792991at2"/>
<dbReference type="InterPro" id="IPR050398">
    <property type="entry name" value="HssS/ArlS-like"/>
</dbReference>
<dbReference type="GO" id="GO:0005524">
    <property type="term" value="F:ATP binding"/>
    <property type="evidence" value="ECO:0007669"/>
    <property type="project" value="UniProtKB-KW"/>
</dbReference>
<organism evidence="15 16">
    <name type="scientific">Schaedlerella arabinosiphila</name>
    <dbReference type="NCBI Taxonomy" id="2044587"/>
    <lineage>
        <taxon>Bacteria</taxon>
        <taxon>Bacillati</taxon>
        <taxon>Bacillota</taxon>
        <taxon>Clostridia</taxon>
        <taxon>Lachnospirales</taxon>
        <taxon>Lachnospiraceae</taxon>
        <taxon>Schaedlerella</taxon>
    </lineage>
</organism>
<feature type="transmembrane region" description="Helical" evidence="13">
    <location>
        <begin position="6"/>
        <end position="28"/>
    </location>
</feature>
<dbReference type="FunFam" id="3.30.565.10:FF:000013">
    <property type="entry name" value="Two-component sensor histidine kinase"/>
    <property type="match status" value="1"/>
</dbReference>
<comment type="subcellular location">
    <subcellularLocation>
        <location evidence="2">Membrane</location>
        <topology evidence="2">Multi-pass membrane protein</topology>
    </subcellularLocation>
</comment>
<evidence type="ECO:0000313" key="15">
    <source>
        <dbReference type="EMBL" id="NDO70547.1"/>
    </source>
</evidence>
<protein>
    <recommendedName>
        <fullName evidence="3">histidine kinase</fullName>
        <ecNumber evidence="3">2.7.13.3</ecNumber>
    </recommendedName>
</protein>
<dbReference type="PANTHER" id="PTHR45528">
    <property type="entry name" value="SENSOR HISTIDINE KINASE CPXA"/>
    <property type="match status" value="1"/>
</dbReference>
<proteinExistence type="predicted"/>
<keyword evidence="7" id="KW-0547">Nucleotide-binding</keyword>
<keyword evidence="11" id="KW-0902">Two-component regulatory system</keyword>
<evidence type="ECO:0000256" key="3">
    <source>
        <dbReference type="ARBA" id="ARBA00012438"/>
    </source>
</evidence>
<dbReference type="InterPro" id="IPR036097">
    <property type="entry name" value="HisK_dim/P_sf"/>
</dbReference>
<evidence type="ECO:0000256" key="2">
    <source>
        <dbReference type="ARBA" id="ARBA00004141"/>
    </source>
</evidence>
<reference evidence="15 16" key="1">
    <citation type="submission" date="2019-07" db="EMBL/GenBank/DDBJ databases">
        <title>Draft genome sequences of 15 bacterial species constituting the stable defined intestinal microbiota of the GM15 gnotobiotic mouse model.</title>
        <authorList>
            <person name="Elie C."/>
            <person name="Mathieu A."/>
            <person name="Saliou A."/>
            <person name="Darnaud M."/>
            <person name="Leulier F."/>
            <person name="Tamellini A."/>
        </authorList>
    </citation>
    <scope>NUCLEOTIDE SEQUENCE [LARGE SCALE GENOMIC DNA]</scope>
    <source>
        <strain evidence="16">ASF 502</strain>
    </source>
</reference>
<dbReference type="SMART" id="SM00388">
    <property type="entry name" value="HisKA"/>
    <property type="match status" value="1"/>
</dbReference>
<dbReference type="GO" id="GO:0000155">
    <property type="term" value="F:phosphorelay sensor kinase activity"/>
    <property type="evidence" value="ECO:0007669"/>
    <property type="project" value="InterPro"/>
</dbReference>
<accession>A0A9X5C9T2</accession>
<evidence type="ECO:0000256" key="9">
    <source>
        <dbReference type="ARBA" id="ARBA00022840"/>
    </source>
</evidence>
<dbReference type="Proteomes" id="UP000474104">
    <property type="component" value="Unassembled WGS sequence"/>
</dbReference>
<dbReference type="RefSeq" id="WP_004078740.1">
    <property type="nucleotide sequence ID" value="NZ_CASCYM010000068.1"/>
</dbReference>
<dbReference type="AlphaFoldDB" id="A0A9X5C9T2"/>
<keyword evidence="4" id="KW-0597">Phosphoprotein</keyword>
<dbReference type="InterPro" id="IPR005467">
    <property type="entry name" value="His_kinase_dom"/>
</dbReference>
<sequence length="312" mass="35574">MRDETILFFMAAAIVCLLLAVFYQRFAFHRGIQEKLRQICEKLEEISETDSDEKVMVFTDNPVLMELGAQINRLLTERQKIRADFKREEIASKKMLSNISHDIKTPLTVILGYLEIMRLDRGEDEMLEKTEAKAKQVLDLINQFFSLAKLEAGDTDIRLEKINISEVCRENVLEFYDILLQKEFEVELSIPESAVFVQGDPDALQRIFCNLLSNVIRYGSDGNYLGVFVRQDSRNVYIDVTDRGKGIGPEAAAHVFDRLYTMEDSRNREIQGNGLGLTIAKNLAGQMGGDILLNSTPNVKTTFSVKLKKINY</sequence>
<dbReference type="EMBL" id="VIRB01000111">
    <property type="protein sequence ID" value="NDO70547.1"/>
    <property type="molecule type" value="Genomic_DNA"/>
</dbReference>
<keyword evidence="9" id="KW-0067">ATP-binding</keyword>
<dbReference type="Gene3D" id="1.10.287.130">
    <property type="match status" value="1"/>
</dbReference>
<dbReference type="InterPro" id="IPR003594">
    <property type="entry name" value="HATPase_dom"/>
</dbReference>
<dbReference type="Gene3D" id="3.30.565.10">
    <property type="entry name" value="Histidine kinase-like ATPase, C-terminal domain"/>
    <property type="match status" value="1"/>
</dbReference>
<dbReference type="InterPro" id="IPR004358">
    <property type="entry name" value="Sig_transdc_His_kin-like_C"/>
</dbReference>
<dbReference type="CDD" id="cd00082">
    <property type="entry name" value="HisKA"/>
    <property type="match status" value="1"/>
</dbReference>
<evidence type="ECO:0000256" key="8">
    <source>
        <dbReference type="ARBA" id="ARBA00022777"/>
    </source>
</evidence>
<evidence type="ECO:0000256" key="13">
    <source>
        <dbReference type="SAM" id="Phobius"/>
    </source>
</evidence>
<evidence type="ECO:0000256" key="7">
    <source>
        <dbReference type="ARBA" id="ARBA00022741"/>
    </source>
</evidence>
<evidence type="ECO:0000256" key="6">
    <source>
        <dbReference type="ARBA" id="ARBA00022692"/>
    </source>
</evidence>
<comment type="caution">
    <text evidence="15">The sequence shown here is derived from an EMBL/GenBank/DDBJ whole genome shotgun (WGS) entry which is preliminary data.</text>
</comment>
<dbReference type="GO" id="GO:0005886">
    <property type="term" value="C:plasma membrane"/>
    <property type="evidence" value="ECO:0007669"/>
    <property type="project" value="TreeGrafter"/>
</dbReference>
<dbReference type="PANTHER" id="PTHR45528:SF8">
    <property type="entry name" value="HISTIDINE KINASE"/>
    <property type="match status" value="1"/>
</dbReference>
<dbReference type="EC" id="2.7.13.3" evidence="3"/>
<dbReference type="Pfam" id="PF00512">
    <property type="entry name" value="HisKA"/>
    <property type="match status" value="1"/>
</dbReference>
<name>A0A9X5C9T2_9FIRM</name>
<dbReference type="InterPro" id="IPR003661">
    <property type="entry name" value="HisK_dim/P_dom"/>
</dbReference>
<dbReference type="PROSITE" id="PS50109">
    <property type="entry name" value="HIS_KIN"/>
    <property type="match status" value="1"/>
</dbReference>
<keyword evidence="8 15" id="KW-0418">Kinase</keyword>
<dbReference type="SUPFAM" id="SSF47384">
    <property type="entry name" value="Homodimeric domain of signal transducing histidine kinase"/>
    <property type="match status" value="1"/>
</dbReference>
<evidence type="ECO:0000256" key="4">
    <source>
        <dbReference type="ARBA" id="ARBA00022553"/>
    </source>
</evidence>
<keyword evidence="5" id="KW-0808">Transferase</keyword>
<evidence type="ECO:0000256" key="1">
    <source>
        <dbReference type="ARBA" id="ARBA00000085"/>
    </source>
</evidence>